<evidence type="ECO:0000313" key="5">
    <source>
        <dbReference type="Proteomes" id="UP000298493"/>
    </source>
</evidence>
<evidence type="ECO:0000313" key="4">
    <source>
        <dbReference type="EMBL" id="TID18403.1"/>
    </source>
</evidence>
<keyword evidence="2" id="KW-0812">Transmembrane</keyword>
<organism evidence="4 5">
    <name type="scientific">Venturia nashicola</name>
    <dbReference type="NCBI Taxonomy" id="86259"/>
    <lineage>
        <taxon>Eukaryota</taxon>
        <taxon>Fungi</taxon>
        <taxon>Dikarya</taxon>
        <taxon>Ascomycota</taxon>
        <taxon>Pezizomycotina</taxon>
        <taxon>Dothideomycetes</taxon>
        <taxon>Pleosporomycetidae</taxon>
        <taxon>Venturiales</taxon>
        <taxon>Venturiaceae</taxon>
        <taxon>Venturia</taxon>
    </lineage>
</organism>
<evidence type="ECO:0000256" key="1">
    <source>
        <dbReference type="SAM" id="MobiDB-lite"/>
    </source>
</evidence>
<dbReference type="EMBL" id="SNSC02000014">
    <property type="protein sequence ID" value="TID18403.1"/>
    <property type="molecule type" value="Genomic_DNA"/>
</dbReference>
<dbReference type="Proteomes" id="UP000298493">
    <property type="component" value="Unassembled WGS sequence"/>
</dbReference>
<sequence>MASLEPERNGFKTQDEPHPSEIAPSGAVNGQVGINEIRKAIPAYCFQPSLFWSFYYLFRDLIYSTILIRAFFSIYKYTQDGPYQYLHYPLLILQSFSQGIVWTGLWILAHECGHSAFSTNNILNDSVGFVLHSWLLAPYFSWKSTHRRHHIHANNLDKDLHYVPSTRDAYASGIGIDADGLEDLGEDAPIVLFYRIILQQAIGWNWYILSNITAPTGSLLKQGKSVWRHSHFDPWGSIFRDSEVTSVILSDIGCGLTLTFLWLLRSYLGSFEKLFWFYIVPWCWVNNWIVMITYLHHTHPTLPKYSAEQWTFIHGATATIDRNFGIIGTHFFHNISSDHVAHHLFSKIPHYYGREVTNIIKPLLGNQYHGDGGFSWSELKLAFTRCQYVEEDAEKDRDYFQSSVGKDIEGPHALWYRGGRSPKPGRVQDA</sequence>
<accession>A0A4Z1NXY3</accession>
<evidence type="ECO:0000256" key="2">
    <source>
        <dbReference type="SAM" id="Phobius"/>
    </source>
</evidence>
<reference evidence="4 5" key="1">
    <citation type="submission" date="2019-04" db="EMBL/GenBank/DDBJ databases">
        <title>High contiguity whole genome sequence and gene annotation resource for two Venturia nashicola isolates.</title>
        <authorList>
            <person name="Prokchorchik M."/>
            <person name="Won K."/>
            <person name="Lee Y."/>
            <person name="Choi E.D."/>
            <person name="Segonzac C."/>
            <person name="Sohn K.H."/>
        </authorList>
    </citation>
    <scope>NUCLEOTIDE SEQUENCE [LARGE SCALE GENOMIC DNA]</scope>
    <source>
        <strain evidence="4 5">PRI2</strain>
    </source>
</reference>
<keyword evidence="2" id="KW-1133">Transmembrane helix</keyword>
<gene>
    <name evidence="4" type="ORF">E6O75_ATG06479</name>
</gene>
<dbReference type="AlphaFoldDB" id="A0A4Z1NXY3"/>
<name>A0A4Z1NXY3_9PEZI</name>
<dbReference type="STRING" id="86259.A0A4Z1NXY3"/>
<dbReference type="GO" id="GO:0016491">
    <property type="term" value="F:oxidoreductase activity"/>
    <property type="evidence" value="ECO:0007669"/>
    <property type="project" value="InterPro"/>
</dbReference>
<dbReference type="Pfam" id="PF00487">
    <property type="entry name" value="FA_desaturase"/>
    <property type="match status" value="1"/>
</dbReference>
<comment type="caution">
    <text evidence="4">The sequence shown here is derived from an EMBL/GenBank/DDBJ whole genome shotgun (WGS) entry which is preliminary data.</text>
</comment>
<evidence type="ECO:0000259" key="3">
    <source>
        <dbReference type="Pfam" id="PF00487"/>
    </source>
</evidence>
<dbReference type="GO" id="GO:0006629">
    <property type="term" value="P:lipid metabolic process"/>
    <property type="evidence" value="ECO:0007669"/>
    <property type="project" value="InterPro"/>
</dbReference>
<feature type="region of interest" description="Disordered" evidence="1">
    <location>
        <begin position="411"/>
        <end position="430"/>
    </location>
</feature>
<feature type="transmembrane region" description="Helical" evidence="2">
    <location>
        <begin position="275"/>
        <end position="295"/>
    </location>
</feature>
<dbReference type="PANTHER" id="PTHR32100">
    <property type="entry name" value="OMEGA-6 FATTY ACID DESATURASE, CHLOROPLASTIC"/>
    <property type="match status" value="1"/>
</dbReference>
<feature type="region of interest" description="Disordered" evidence="1">
    <location>
        <begin position="1"/>
        <end position="27"/>
    </location>
</feature>
<keyword evidence="5" id="KW-1185">Reference proteome</keyword>
<feature type="transmembrane region" description="Helical" evidence="2">
    <location>
        <begin position="244"/>
        <end position="263"/>
    </location>
</feature>
<keyword evidence="2" id="KW-0472">Membrane</keyword>
<dbReference type="CDD" id="cd03507">
    <property type="entry name" value="Delta12-FADS-like"/>
    <property type="match status" value="1"/>
</dbReference>
<protein>
    <submittedName>
        <fullName evidence="4">Bifunctional purine biosynthetic protein ADE1</fullName>
    </submittedName>
</protein>
<proteinExistence type="predicted"/>
<dbReference type="InterPro" id="IPR012171">
    <property type="entry name" value="Fatty_acid_desaturase"/>
</dbReference>
<feature type="compositionally biased region" description="Basic and acidic residues" evidence="1">
    <location>
        <begin position="1"/>
        <end position="19"/>
    </location>
</feature>
<feature type="domain" description="Fatty acid desaturase" evidence="3">
    <location>
        <begin position="93"/>
        <end position="368"/>
    </location>
</feature>
<dbReference type="InterPro" id="IPR005804">
    <property type="entry name" value="FA_desaturase_dom"/>
</dbReference>